<name>A0ABU8QMF2_9PSED</name>
<evidence type="ECO:0000313" key="3">
    <source>
        <dbReference type="EMBL" id="MEJ5861825.1"/>
    </source>
</evidence>
<dbReference type="SUPFAM" id="SSF89796">
    <property type="entry name" value="CoA-transferase family III (CaiB/BaiF)"/>
    <property type="match status" value="1"/>
</dbReference>
<dbReference type="Gene3D" id="1.10.540.10">
    <property type="entry name" value="Acyl-CoA dehydrogenase/oxidase, N-terminal domain"/>
    <property type="match status" value="1"/>
</dbReference>
<proteinExistence type="predicted"/>
<dbReference type="InterPro" id="IPR006091">
    <property type="entry name" value="Acyl-CoA_Oxase/DH_mid-dom"/>
</dbReference>
<gene>
    <name evidence="3" type="ORF">V7S98_01130</name>
</gene>
<feature type="domain" description="Acyl-CoA oxidase/dehydrogenase middle" evidence="2">
    <location>
        <begin position="202"/>
        <end position="282"/>
    </location>
</feature>
<dbReference type="InterPro" id="IPR037069">
    <property type="entry name" value="AcylCoA_DH/ox_N_sf"/>
</dbReference>
<accession>A0ABU8QMF2</accession>
<comment type="caution">
    <text evidence="3">The sequence shown here is derived from an EMBL/GenBank/DDBJ whole genome shotgun (WGS) entry which is preliminary data.</text>
</comment>
<evidence type="ECO:0000256" key="1">
    <source>
        <dbReference type="ARBA" id="ARBA00023002"/>
    </source>
</evidence>
<dbReference type="Gene3D" id="2.40.110.10">
    <property type="entry name" value="Butyryl-CoA Dehydrogenase, subunit A, domain 2"/>
    <property type="match status" value="1"/>
</dbReference>
<dbReference type="SUPFAM" id="SSF56645">
    <property type="entry name" value="Acyl-CoA dehydrogenase NM domain-like"/>
    <property type="match status" value="1"/>
</dbReference>
<dbReference type="InterPro" id="IPR009100">
    <property type="entry name" value="AcylCoA_DH/oxidase_NM_dom_sf"/>
</dbReference>
<reference evidence="3 4" key="1">
    <citation type="submission" date="2024-02" db="EMBL/GenBank/DDBJ databases">
        <title>Identification of pathogenicity and growth-promoting function of Pseudomonas putida variant.</title>
        <authorList>
            <person name="Sun J."/>
        </authorList>
    </citation>
    <scope>NUCLEOTIDE SEQUENCE [LARGE SCALE GENOMIC DNA]</scope>
    <source>
        <strain evidence="3 4">A03</strain>
    </source>
</reference>
<dbReference type="PANTHER" id="PTHR48083:SF6">
    <property type="entry name" value="ACYL-COA DEHYDROGENASE 6"/>
    <property type="match status" value="1"/>
</dbReference>
<dbReference type="InterPro" id="IPR050741">
    <property type="entry name" value="Acyl-CoA_dehydrogenase"/>
</dbReference>
<evidence type="ECO:0000259" key="2">
    <source>
        <dbReference type="Pfam" id="PF02770"/>
    </source>
</evidence>
<evidence type="ECO:0000313" key="4">
    <source>
        <dbReference type="Proteomes" id="UP001380290"/>
    </source>
</evidence>
<keyword evidence="1" id="KW-0560">Oxidoreductase</keyword>
<dbReference type="Pfam" id="PF02770">
    <property type="entry name" value="Acyl-CoA_dh_M"/>
    <property type="match status" value="1"/>
</dbReference>
<dbReference type="EMBL" id="JBBHLC010000002">
    <property type="protein sequence ID" value="MEJ5861825.1"/>
    <property type="molecule type" value="Genomic_DNA"/>
</dbReference>
<dbReference type="InterPro" id="IPR023606">
    <property type="entry name" value="CoA-Trfase_III_dom_1_sf"/>
</dbReference>
<protein>
    <submittedName>
        <fullName evidence="3">Acyl-CoA dehydrogenase family protein</fullName>
    </submittedName>
</protein>
<sequence>MSDVSPTVLGGCRLLGPFADPHDPLQRALSVQARALGLEVRHASGDGRRRIYRLEGEGMQPVHCSISGWVSDAPRAISEFTLQAACGLMAVHGRARGQAEAIDLDYLTNVAASLVLTWLMASALGRLRVSKAVECSLSLPGAGLLCISQYLAGATAEEGAEQLPAGCSSARLRPPFIMLRHGSEALRHEVLAPVLAGEVVASFGMSEPNSIGSISATLKTRAHWCGDHLRLDGEKWFICRAEQAAFITVVARTGDGPVEQALTLFVVRRHARPGSRREDERTGALSGAIGGTALCRAGRPAAGPG</sequence>
<keyword evidence="4" id="KW-1185">Reference proteome</keyword>
<dbReference type="Proteomes" id="UP001380290">
    <property type="component" value="Unassembled WGS sequence"/>
</dbReference>
<dbReference type="PANTHER" id="PTHR48083">
    <property type="entry name" value="MEDIUM-CHAIN SPECIFIC ACYL-COA DEHYDROGENASE, MITOCHONDRIAL-RELATED"/>
    <property type="match status" value="1"/>
</dbReference>
<organism evidence="3 4">
    <name type="scientific">Pseudomonas farsensis</name>
    <dbReference type="NCBI Taxonomy" id="2745492"/>
    <lineage>
        <taxon>Bacteria</taxon>
        <taxon>Pseudomonadati</taxon>
        <taxon>Pseudomonadota</taxon>
        <taxon>Gammaproteobacteria</taxon>
        <taxon>Pseudomonadales</taxon>
        <taxon>Pseudomonadaceae</taxon>
        <taxon>Pseudomonas</taxon>
    </lineage>
</organism>
<dbReference type="RefSeq" id="WP_264312522.1">
    <property type="nucleotide sequence ID" value="NZ_JBBHLC010000002.1"/>
</dbReference>
<dbReference type="InterPro" id="IPR046373">
    <property type="entry name" value="Acyl-CoA_Oxase/DH_mid-dom_sf"/>
</dbReference>